<reference evidence="1" key="1">
    <citation type="submission" date="2022-03" db="EMBL/GenBank/DDBJ databases">
        <title>Genomic analyses of argali, domestic sheep and their hybrids provide insights into chromosomal evolution, heterosis and genetic basis of agronomic traits.</title>
        <authorList>
            <person name="Li M."/>
        </authorList>
    </citation>
    <scope>NUCLEOTIDE SEQUENCE</scope>
    <source>
        <strain evidence="1">F1 hybrid</strain>
    </source>
</reference>
<dbReference type="Proteomes" id="UP001057279">
    <property type="component" value="Linkage Group LG01"/>
</dbReference>
<accession>A0ACB9VLF7</accession>
<comment type="caution">
    <text evidence="1">The sequence shown here is derived from an EMBL/GenBank/DDBJ whole genome shotgun (WGS) entry which is preliminary data.</text>
</comment>
<proteinExistence type="predicted"/>
<dbReference type="EMBL" id="CM043026">
    <property type="protein sequence ID" value="KAI4590593.1"/>
    <property type="molecule type" value="Genomic_DNA"/>
</dbReference>
<gene>
    <name evidence="1" type="ORF">MJG53_001642</name>
</gene>
<evidence type="ECO:0000313" key="1">
    <source>
        <dbReference type="EMBL" id="KAI4590593.1"/>
    </source>
</evidence>
<protein>
    <submittedName>
        <fullName evidence="1">Uncharacterized protein</fullName>
    </submittedName>
</protein>
<organism evidence="1 2">
    <name type="scientific">Ovis ammon polii x Ovis aries</name>
    <dbReference type="NCBI Taxonomy" id="2918886"/>
    <lineage>
        <taxon>Eukaryota</taxon>
        <taxon>Metazoa</taxon>
        <taxon>Chordata</taxon>
        <taxon>Craniata</taxon>
        <taxon>Vertebrata</taxon>
        <taxon>Euteleostomi</taxon>
        <taxon>Mammalia</taxon>
        <taxon>Eutheria</taxon>
        <taxon>Laurasiatheria</taxon>
        <taxon>Artiodactyla</taxon>
        <taxon>Ruminantia</taxon>
        <taxon>Pecora</taxon>
        <taxon>Bovidae</taxon>
        <taxon>Caprinae</taxon>
        <taxon>Ovis</taxon>
    </lineage>
</organism>
<keyword evidence="2" id="KW-1185">Reference proteome</keyword>
<sequence>MIILCCKYVLDPCGYITELDGKDGVLVIFVSPVLIARLCSSPEVITELRKFSVKLEDKVFVDAFLSPPTYTLNDWKGSIAFVVGNRIEDEVLIHALTLAVQVPQRRLFSMVSWQDIVQQVNGSSAVFGSTSKKAKKPLGGNAPLYSEVLTAAKAIMDSGEKLTLPLIGKLLKFQLLQIKLKDQQRRESEKKVIEDRFKIEKDKVKAKSPKEKKSPSAKVAKGKGKDQTEANTAVKKTTQLVRRGEEDDIKQYIDDEPDDGAQHYFIVVGFNNPQLLAIMTELGIPISSVIKISSENYEPLQTHLAAVSQQQESFLQPEEIEAEKLKKENGIKELEIFWKYLEPILNNQKPETNLFDVAQLEYTVKADKFPSDWSDSEMLLGLGTEIFENVACLMYDTLDWKRQHQHYLESMRLINVPQVVSEKSVFEVTLIPEVVASEEDLVPPSLVELPPRADGLDYRIAAHIVSILPSLCLTEREKKNLHEIFLSEEENESKPVQTGPLLLNYHDAHAHKKYMLKDLKNFDPVQIEQEMQSKLPLWEFLKFPLPPPWNSTKRLATIHELMHFCTSGSGEGAAGAMSGREGGKKKPLKQPKKQAKEMDEEDKAFKQKQKEEQKKLKELKAKAAGKGPLATGGIKKSGKKTKSFLSMSGKEKYIEYKARNIEDKNECMKVLSWNEVERAFKVFTFESLKLSKVDEDGNLKHSKMMYGTDSEMFNIPWDNPARFAKQIRQQYIMKMNTQEAKQQTDGGTKDRILFLNQNWSTPMPDDELNKKPSDYRQPGSNKKSLDSDNRQPTEQETNLKSQLQPETLEQTMNNEIKDEAVTNADLLEKKPKKMTVEAELEDIKKTQQRNLMDWSFTEHFKPKVLLQVLQEASQQYRCVDSYYHTQDNSLLLVFHNPMNLQRLHHEYWNAGLHSNVGFRNYLELVAKSIQDWIIKEEAIYQETKMSDEINKTKYELEIKSSVATKVSSTSKIYSIKKSKSNKGMSKTEISDQEKDKEKEKEKINFILEGSLKAWKEEQDRLAEEERLKEEKKAEKKSKEAGKKKGKEKLEKEDSKILKKKSFIKEKLKEEQMKIPEVTEEPLQEPEPEIVYPFHGYNMGEIPVQISGTNYYLYPSDGGQIEVEKTTFEKGPTVIKMKVKKDKHNFLIHLRDPRKIVEKEKKEEDYPSEDEKEGGGEQNFKAEDKDPNLESMLNIPSVHTPTVIPVTVSIPQGKGKGKTKGKEKPKESLKEEEHPKEEEKKEVEEPEPVLQESPRVPIFQNLNVSCPNGLQVTFTGQESPDQYIVGEEPTWDIMVRQNYPQKVRHYEFYKMVMPPLEQEASRVITSQGTVVKYMLDGSTQILFADGTVSSSPDSGPVSLPTDVPASAHSADLMDTISQQKSETAPSETVITKKGKIQKNQSSMAHKNESHELPPETVQTITPMDVHLGTWFTTTPQGNRIGTKGSERIADLAPFLSFKATDPINGTVMTTREDKVIIIEKKDGTRIVDHADGTRITTFYQVYEDPTISSEDQETAEGPQRIARQVKCMRIESSHYATIITNCEDSSCCATFADGTSIIAKPQGTYQVLPPNTGCLHIARDCSAIYCHESSSDMYHPFQKREQLRASRYIMKHTSEVICEVMDPEGNTFQVMADGSASTILPENNLEDDLNAKAEGYDSLSSTHLHKNHLQIYGEHVPRFFVIYADGSGVELLRDSDIEEYLSLAYGESTTVVLQEPVQEQPGALSITVLRPFHEVSPWLMKKELDTIVPPNLQSRTWETFPSVQSYSSGTTAVSMPCMRCCRCCAPDGPDPWAPPPPACHASAGPGPRGTMALYCTEERGQPHSPDYRLFFKNVAGHYFSPLHDIPLKVDSEEENGIPTKKAPNDEYENVFNMVVEVPRWTNAKTEIAPKEPLTPIKQDVKDGKLHYVANIFPHKGYVWNYGALPQTWEDLHRKDKSTDCCGDNDPIRYQRDNRKTSLHLMENSRTRLLLLKSLNLLTNKKTPGPPFGTQIWKGLDIGSKQLVNTPAPILESPNVLQIRQFIQHEVIKNEVKLKLQLSLKDYINHILKKEDELQEMTVKDSRTEEERGNAADLLKLVMAHRDDKALERKVSSKEFNYLDTLSKNLPPFTKKDEDASKEAAQDTSSLPPDSQKNKVSKQESSDILSVSKSENLEDTKEPASQKQTENLTVSIKEPESCMPLKIPTQSMLQDVAGQARKQKVRLPHYLLSSKPKSQPLTKLNDLAVSICVHAGGYAAVHTPAKRSQPSAQAQAARQHLITKG</sequence>
<name>A0ACB9VLF7_9CETA</name>
<evidence type="ECO:0000313" key="2">
    <source>
        <dbReference type="Proteomes" id="UP001057279"/>
    </source>
</evidence>